<dbReference type="Pfam" id="PF13413">
    <property type="entry name" value="HTH_25"/>
    <property type="match status" value="1"/>
</dbReference>
<feature type="domain" description="HTH cro/C1-type" evidence="2">
    <location>
        <begin position="23"/>
        <end position="55"/>
    </location>
</feature>
<dbReference type="InterPro" id="IPR050400">
    <property type="entry name" value="Bact_Cytoskel_RodZ"/>
</dbReference>
<dbReference type="GO" id="GO:0003677">
    <property type="term" value="F:DNA binding"/>
    <property type="evidence" value="ECO:0007669"/>
    <property type="project" value="InterPro"/>
</dbReference>
<dbReference type="AlphaFoldDB" id="A0A1J5RBQ5"/>
<comment type="caution">
    <text evidence="3">The sequence shown here is derived from an EMBL/GenBank/DDBJ whole genome shotgun (WGS) entry which is preliminary data.</text>
</comment>
<protein>
    <submittedName>
        <fullName evidence="3">Cytoskeleton protein RodZ</fullName>
    </submittedName>
</protein>
<accession>A0A1J5RBQ5</accession>
<evidence type="ECO:0000313" key="3">
    <source>
        <dbReference type="EMBL" id="OIQ92762.1"/>
    </source>
</evidence>
<organism evidence="3">
    <name type="scientific">mine drainage metagenome</name>
    <dbReference type="NCBI Taxonomy" id="410659"/>
    <lineage>
        <taxon>unclassified sequences</taxon>
        <taxon>metagenomes</taxon>
        <taxon>ecological metagenomes</taxon>
    </lineage>
</organism>
<dbReference type="InterPro" id="IPR025194">
    <property type="entry name" value="RodZ-like_C"/>
</dbReference>
<dbReference type="PROSITE" id="PS50943">
    <property type="entry name" value="HTH_CROC1"/>
    <property type="match status" value="1"/>
</dbReference>
<proteinExistence type="predicted"/>
<feature type="region of interest" description="Disordered" evidence="1">
    <location>
        <begin position="171"/>
        <end position="191"/>
    </location>
</feature>
<dbReference type="EMBL" id="MLJW01000223">
    <property type="protein sequence ID" value="OIQ92762.1"/>
    <property type="molecule type" value="Genomic_DNA"/>
</dbReference>
<dbReference type="Pfam" id="PF13464">
    <property type="entry name" value="RodZ_C"/>
    <property type="match status" value="1"/>
</dbReference>
<dbReference type="InterPro" id="IPR010982">
    <property type="entry name" value="Lambda_DNA-bd_dom_sf"/>
</dbReference>
<gene>
    <name evidence="3" type="primary">rodZ_7</name>
    <name evidence="3" type="ORF">GALL_252830</name>
</gene>
<dbReference type="InterPro" id="IPR001387">
    <property type="entry name" value="Cro/C1-type_HTH"/>
</dbReference>
<dbReference type="PANTHER" id="PTHR34475:SF1">
    <property type="entry name" value="CYTOSKELETON PROTEIN RODZ"/>
    <property type="match status" value="1"/>
</dbReference>
<evidence type="ECO:0000259" key="2">
    <source>
        <dbReference type="PROSITE" id="PS50943"/>
    </source>
</evidence>
<sequence length="407" mass="41255">MEAELQDKEPAAAAASKSIGTLLREARERRGLTLPEAAGQLRIRQPYLQAIESGRFQDLPGSAYAVGFVRSYAEFLGLDGAEIVRRFKQESGADFSTRELSFPSAVSEGSFPTGGMLFLALVLAVVAYGVWYWSSRASAVIEAVPALPDRLAALIHHPVGNGAEVVPATPAAAPAKPETAPASPAAATPAVPAAAPAQPAAAAPAAPAAPAPVKTEAPAAKAEAPAAKVEAPAAKAETLAAKAEAPAVKTEAPAAKVEAPAEGHVGKAETVGHVGKAETVGHVGKADEPVSVPADAARIILKAREDCWIRIRDASGAIVHSGILRKGTSFRVTQRPGQTLTAGNAAALEVFVDNHALPPLGAEGVVRKGLPLDADRLRKADVPAPVPAPAAQTPASAPAPAASGAAE</sequence>
<feature type="region of interest" description="Disordered" evidence="1">
    <location>
        <begin position="378"/>
        <end position="407"/>
    </location>
</feature>
<dbReference type="Gene3D" id="1.10.260.40">
    <property type="entry name" value="lambda repressor-like DNA-binding domains"/>
    <property type="match status" value="1"/>
</dbReference>
<evidence type="ECO:0000256" key="1">
    <source>
        <dbReference type="SAM" id="MobiDB-lite"/>
    </source>
</evidence>
<feature type="compositionally biased region" description="Low complexity" evidence="1">
    <location>
        <begin position="389"/>
        <end position="407"/>
    </location>
</feature>
<dbReference type="SUPFAM" id="SSF47413">
    <property type="entry name" value="lambda repressor-like DNA-binding domains"/>
    <property type="match status" value="1"/>
</dbReference>
<name>A0A1J5RBQ5_9ZZZZ</name>
<dbReference type="PANTHER" id="PTHR34475">
    <property type="match status" value="1"/>
</dbReference>
<dbReference type="SMART" id="SM00530">
    <property type="entry name" value="HTH_XRE"/>
    <property type="match status" value="1"/>
</dbReference>
<dbReference type="CDD" id="cd00093">
    <property type="entry name" value="HTH_XRE"/>
    <property type="match status" value="1"/>
</dbReference>
<reference evidence="3" key="1">
    <citation type="submission" date="2016-10" db="EMBL/GenBank/DDBJ databases">
        <title>Sequence of Gallionella enrichment culture.</title>
        <authorList>
            <person name="Poehlein A."/>
            <person name="Muehling M."/>
            <person name="Daniel R."/>
        </authorList>
    </citation>
    <scope>NUCLEOTIDE SEQUENCE</scope>
</reference>